<reference evidence="1 2" key="1">
    <citation type="submission" date="2019-07" db="EMBL/GenBank/DDBJ databases">
        <authorList>
            <person name="Garlena R.A."/>
            <person name="Russell D.A."/>
            <person name="Pope W.H."/>
            <person name="Jacobs-Sera D."/>
            <person name="Hatfull G.F."/>
        </authorList>
    </citation>
    <scope>NUCLEOTIDE SEQUENCE [LARGE SCALE GENOMIC DNA]</scope>
</reference>
<dbReference type="RefSeq" id="YP_010062085.1">
    <property type="nucleotide sequence ID" value="NC_054790.1"/>
</dbReference>
<evidence type="ECO:0000313" key="1">
    <source>
        <dbReference type="EMBL" id="QFG10463.1"/>
    </source>
</evidence>
<sequence>MDEYPDEYDLSDPANWDFQGDDFNIFRHDYLRFTERI</sequence>
<dbReference type="GeneID" id="64871720"/>
<evidence type="ECO:0000313" key="2">
    <source>
        <dbReference type="Proteomes" id="UP000327026"/>
    </source>
</evidence>
<keyword evidence="2" id="KW-1185">Reference proteome</keyword>
<proteinExistence type="predicted"/>
<name>A0A5J6THJ6_9CAUD</name>
<protein>
    <submittedName>
        <fullName evidence="1">Uncharacterized protein</fullName>
    </submittedName>
</protein>
<dbReference type="EMBL" id="MN234188">
    <property type="protein sequence ID" value="QFG10463.1"/>
    <property type="molecule type" value="Genomic_DNA"/>
</dbReference>
<gene>
    <name evidence="1" type="primary">49</name>
    <name evidence="1" type="ORF">PBI_ANTHONY_49</name>
</gene>
<organism evidence="1 2">
    <name type="scientific">Mycobacterium phage Anthony</name>
    <dbReference type="NCBI Taxonomy" id="2599857"/>
    <lineage>
        <taxon>Viruses</taxon>
        <taxon>Duplodnaviria</taxon>
        <taxon>Heunggongvirae</taxon>
        <taxon>Uroviricota</taxon>
        <taxon>Caudoviricetes</taxon>
        <taxon>Anthonyvirus</taxon>
        <taxon>Anthonyvirus anthony</taxon>
    </lineage>
</organism>
<dbReference type="KEGG" id="vg:64871720"/>
<dbReference type="Proteomes" id="UP000327026">
    <property type="component" value="Segment"/>
</dbReference>
<accession>A0A5J6THJ6</accession>